<sequence length="116" mass="13216">MTNDDIMASPDIKKMIADAKYPSRTKQVFNFTLIEMKKKQLRPTHTQLLVLANHLSEMVTRSNEHQQLTAVDPKLFDQVSRSAMEIAEKVTNKIGDLAESEKYVLSIHFEAAKQKA</sequence>
<proteinExistence type="predicted"/>
<dbReference type="SUPFAM" id="SSF63520">
    <property type="entry name" value="PTS-regulatory domain, PRD"/>
    <property type="match status" value="1"/>
</dbReference>
<dbReference type="InterPro" id="IPR011608">
    <property type="entry name" value="PRD"/>
</dbReference>
<protein>
    <recommendedName>
        <fullName evidence="1">PRD domain-containing protein</fullName>
    </recommendedName>
</protein>
<dbReference type="NCBIfam" id="TIGR03582">
    <property type="entry name" value="EF_0829"/>
    <property type="match status" value="1"/>
</dbReference>
<dbReference type="GO" id="GO:0006355">
    <property type="term" value="P:regulation of DNA-templated transcription"/>
    <property type="evidence" value="ECO:0007669"/>
    <property type="project" value="InterPro"/>
</dbReference>
<dbReference type="Proteomes" id="UP000051638">
    <property type="component" value="Unassembled WGS sequence"/>
</dbReference>
<evidence type="ECO:0000313" key="2">
    <source>
        <dbReference type="EMBL" id="KRM99447.1"/>
    </source>
</evidence>
<evidence type="ECO:0000313" key="3">
    <source>
        <dbReference type="Proteomes" id="UP000051638"/>
    </source>
</evidence>
<comment type="caution">
    <text evidence="2">The sequence shown here is derived from an EMBL/GenBank/DDBJ whole genome shotgun (WGS) entry which is preliminary data.</text>
</comment>
<feature type="domain" description="PRD" evidence="1">
    <location>
        <begin position="16"/>
        <end position="116"/>
    </location>
</feature>
<name>A0A0R2D687_9LACO</name>
<dbReference type="EMBL" id="AYYI01000013">
    <property type="protein sequence ID" value="KRM99447.1"/>
    <property type="molecule type" value="Genomic_DNA"/>
</dbReference>
<organism evidence="2 3">
    <name type="scientific">Loigolactobacillus rennini DSM 20253</name>
    <dbReference type="NCBI Taxonomy" id="1423796"/>
    <lineage>
        <taxon>Bacteria</taxon>
        <taxon>Bacillati</taxon>
        <taxon>Bacillota</taxon>
        <taxon>Bacilli</taxon>
        <taxon>Lactobacillales</taxon>
        <taxon>Lactobacillaceae</taxon>
        <taxon>Loigolactobacillus</taxon>
    </lineage>
</organism>
<reference evidence="2 3" key="1">
    <citation type="journal article" date="2015" name="Genome Announc.">
        <title>Expanding the biotechnology potential of lactobacilli through comparative genomics of 213 strains and associated genera.</title>
        <authorList>
            <person name="Sun Z."/>
            <person name="Harris H.M."/>
            <person name="McCann A."/>
            <person name="Guo C."/>
            <person name="Argimon S."/>
            <person name="Zhang W."/>
            <person name="Yang X."/>
            <person name="Jeffery I.B."/>
            <person name="Cooney J.C."/>
            <person name="Kagawa T.F."/>
            <person name="Liu W."/>
            <person name="Song Y."/>
            <person name="Salvetti E."/>
            <person name="Wrobel A."/>
            <person name="Rasinkangas P."/>
            <person name="Parkhill J."/>
            <person name="Rea M.C."/>
            <person name="O'Sullivan O."/>
            <person name="Ritari J."/>
            <person name="Douillard F.P."/>
            <person name="Paul Ross R."/>
            <person name="Yang R."/>
            <person name="Briner A.E."/>
            <person name="Felis G.E."/>
            <person name="de Vos W.M."/>
            <person name="Barrangou R."/>
            <person name="Klaenhammer T.R."/>
            <person name="Caufield P.W."/>
            <person name="Cui Y."/>
            <person name="Zhang H."/>
            <person name="O'Toole P.W."/>
        </authorList>
    </citation>
    <scope>NUCLEOTIDE SEQUENCE [LARGE SCALE GENOMIC DNA]</scope>
    <source>
        <strain evidence="2 3">DSM 20253</strain>
    </source>
</reference>
<evidence type="ECO:0000259" key="1">
    <source>
        <dbReference type="PROSITE" id="PS51372"/>
    </source>
</evidence>
<dbReference type="InterPro" id="IPR036634">
    <property type="entry name" value="PRD_sf"/>
</dbReference>
<accession>A0A0R2D687</accession>
<dbReference type="PATRIC" id="fig|1423796.3.peg.181"/>
<dbReference type="PROSITE" id="PS51372">
    <property type="entry name" value="PRD_2"/>
    <property type="match status" value="1"/>
</dbReference>
<dbReference type="InterPro" id="IPR020044">
    <property type="entry name" value="PRD_EF0829/AHA3910"/>
</dbReference>
<dbReference type="AlphaFoldDB" id="A0A0R2D687"/>
<dbReference type="Gene3D" id="1.10.1790.10">
    <property type="entry name" value="PRD domain"/>
    <property type="match status" value="1"/>
</dbReference>
<keyword evidence="3" id="KW-1185">Reference proteome</keyword>
<gene>
    <name evidence="2" type="ORF">FC24_GL000172</name>
</gene>
<dbReference type="OrthoDB" id="2879550at2"/>
<dbReference type="STRING" id="1423796.FC24_GL000172"/>
<dbReference type="RefSeq" id="WP_057873208.1">
    <property type="nucleotide sequence ID" value="NZ_AYYI01000013.1"/>
</dbReference>